<name>A0ABU8MCJ7_9PSEU</name>
<evidence type="ECO:0000256" key="1">
    <source>
        <dbReference type="SAM" id="MobiDB-lite"/>
    </source>
</evidence>
<dbReference type="RefSeq" id="WP_337705711.1">
    <property type="nucleotide sequence ID" value="NZ_JBBEGM010000011.1"/>
</dbReference>
<dbReference type="InterPro" id="IPR013429">
    <property type="entry name" value="Regulatory_FmdB_Zinc_ribbon"/>
</dbReference>
<sequence>MLPTYAYRCRRCGPFDVLAPMVASHDERHCPTCEAAADRIVTAPGIRLTAPSVAHALQVEERSRHEPSVTNAIPPRRSVNHPRRDPRHAKLPRP</sequence>
<feature type="compositionally biased region" description="Basic residues" evidence="1">
    <location>
        <begin position="78"/>
        <end position="94"/>
    </location>
</feature>
<gene>
    <name evidence="3" type="ORF">WCD58_24555</name>
</gene>
<protein>
    <submittedName>
        <fullName evidence="3">FmdB family zinc ribbon protein</fullName>
    </submittedName>
</protein>
<keyword evidence="4" id="KW-1185">Reference proteome</keyword>
<dbReference type="SMART" id="SM00834">
    <property type="entry name" value="CxxC_CXXC_SSSS"/>
    <property type="match status" value="1"/>
</dbReference>
<dbReference type="EMBL" id="JBBEGM010000011">
    <property type="protein sequence ID" value="MEJ2864352.1"/>
    <property type="molecule type" value="Genomic_DNA"/>
</dbReference>
<evidence type="ECO:0000313" key="4">
    <source>
        <dbReference type="Proteomes" id="UP001369736"/>
    </source>
</evidence>
<evidence type="ECO:0000259" key="2">
    <source>
        <dbReference type="SMART" id="SM00834"/>
    </source>
</evidence>
<feature type="region of interest" description="Disordered" evidence="1">
    <location>
        <begin position="59"/>
        <end position="94"/>
    </location>
</feature>
<accession>A0ABU8MCJ7</accession>
<organism evidence="3 4">
    <name type="scientific">Actinomycetospora flava</name>
    <dbReference type="NCBI Taxonomy" id="3129232"/>
    <lineage>
        <taxon>Bacteria</taxon>
        <taxon>Bacillati</taxon>
        <taxon>Actinomycetota</taxon>
        <taxon>Actinomycetes</taxon>
        <taxon>Pseudonocardiales</taxon>
        <taxon>Pseudonocardiaceae</taxon>
        <taxon>Actinomycetospora</taxon>
    </lineage>
</organism>
<feature type="domain" description="Putative regulatory protein FmdB zinc ribbon" evidence="2">
    <location>
        <begin position="3"/>
        <end position="42"/>
    </location>
</feature>
<comment type="caution">
    <text evidence="3">The sequence shown here is derived from an EMBL/GenBank/DDBJ whole genome shotgun (WGS) entry which is preliminary data.</text>
</comment>
<dbReference type="Proteomes" id="UP001369736">
    <property type="component" value="Unassembled WGS sequence"/>
</dbReference>
<proteinExistence type="predicted"/>
<reference evidence="3 4" key="1">
    <citation type="submission" date="2024-03" db="EMBL/GenBank/DDBJ databases">
        <title>Actinomycetospora sp. OC33-EN07, a novel actinomycete isolated from wild orchid (Aerides multiflora).</title>
        <authorList>
            <person name="Suriyachadkun C."/>
        </authorList>
    </citation>
    <scope>NUCLEOTIDE SEQUENCE [LARGE SCALE GENOMIC DNA]</scope>
    <source>
        <strain evidence="3 4">OC33-EN07</strain>
    </source>
</reference>
<evidence type="ECO:0000313" key="3">
    <source>
        <dbReference type="EMBL" id="MEJ2864352.1"/>
    </source>
</evidence>
<dbReference type="NCBIfam" id="TIGR02605">
    <property type="entry name" value="CxxC_CxxC_SSSS"/>
    <property type="match status" value="1"/>
</dbReference>
<dbReference type="Pfam" id="PF09723">
    <property type="entry name" value="Zn_ribbon_8"/>
    <property type="match status" value="1"/>
</dbReference>